<protein>
    <submittedName>
        <fullName evidence="3">Uncharacterized protein LOC108556612</fullName>
    </submittedName>
</protein>
<evidence type="ECO:0000313" key="3">
    <source>
        <dbReference type="RefSeq" id="XP_017768281.1"/>
    </source>
</evidence>
<evidence type="ECO:0000313" key="2">
    <source>
        <dbReference type="Proteomes" id="UP000695000"/>
    </source>
</evidence>
<keyword evidence="1" id="KW-0732">Signal</keyword>
<name>A0ABM1M131_NICVS</name>
<keyword evidence="2" id="KW-1185">Reference proteome</keyword>
<dbReference type="Proteomes" id="UP000695000">
    <property type="component" value="Unplaced"/>
</dbReference>
<organism evidence="2 3">
    <name type="scientific">Nicrophorus vespilloides</name>
    <name type="common">Boreal carrion beetle</name>
    <dbReference type="NCBI Taxonomy" id="110193"/>
    <lineage>
        <taxon>Eukaryota</taxon>
        <taxon>Metazoa</taxon>
        <taxon>Ecdysozoa</taxon>
        <taxon>Arthropoda</taxon>
        <taxon>Hexapoda</taxon>
        <taxon>Insecta</taxon>
        <taxon>Pterygota</taxon>
        <taxon>Neoptera</taxon>
        <taxon>Endopterygota</taxon>
        <taxon>Coleoptera</taxon>
        <taxon>Polyphaga</taxon>
        <taxon>Staphyliniformia</taxon>
        <taxon>Silphidae</taxon>
        <taxon>Nicrophorinae</taxon>
        <taxon>Nicrophorus</taxon>
    </lineage>
</organism>
<proteinExistence type="predicted"/>
<reference evidence="3" key="1">
    <citation type="submission" date="2025-08" db="UniProtKB">
        <authorList>
            <consortium name="RefSeq"/>
        </authorList>
    </citation>
    <scope>IDENTIFICATION</scope>
    <source>
        <tissue evidence="3">Whole Larva</tissue>
    </source>
</reference>
<sequence length="102" mass="11206">MKFLLIVTLLTLFSVSQTHPTSYKLNEHQVLEADLVPVSSTVIPLPIYQVGFGLTFSGSEKKHSKPVGPIGLITSANKKKYYGKKASEDDVITIVKEVKDSD</sequence>
<gene>
    <name evidence="3" type="primary">LOC108556612</name>
</gene>
<dbReference type="GeneID" id="108556612"/>
<feature type="chain" id="PRO_5045665273" evidence="1">
    <location>
        <begin position="19"/>
        <end position="102"/>
    </location>
</feature>
<evidence type="ECO:0000256" key="1">
    <source>
        <dbReference type="SAM" id="SignalP"/>
    </source>
</evidence>
<accession>A0ABM1M131</accession>
<feature type="signal peptide" evidence="1">
    <location>
        <begin position="1"/>
        <end position="18"/>
    </location>
</feature>
<dbReference type="RefSeq" id="XP_017768281.1">
    <property type="nucleotide sequence ID" value="XM_017912792.1"/>
</dbReference>